<gene>
    <name evidence="1" type="ORF">UFOVP327_40</name>
</gene>
<accession>A0A6J5LV04</accession>
<name>A0A6J5LV04_9CAUD</name>
<sequence length="127" mass="14243">MSNMTNYAFVRDGFVIDVIVADQAFIDQLPDTGTGQWLLTDPNTRGGVHYGADGQPDGGVPVRKNFAGIGYIYNSELDEFYPPRPYDTWTLDSATGTWVPPVPYPEDGNLYQWNPSTNNWTPWTYGQ</sequence>
<proteinExistence type="predicted"/>
<protein>
    <submittedName>
        <fullName evidence="1">Uncharacterized protein</fullName>
    </submittedName>
</protein>
<evidence type="ECO:0000313" key="1">
    <source>
        <dbReference type="EMBL" id="CAB4137622.1"/>
    </source>
</evidence>
<reference evidence="1" key="1">
    <citation type="submission" date="2020-04" db="EMBL/GenBank/DDBJ databases">
        <authorList>
            <person name="Chiriac C."/>
            <person name="Salcher M."/>
            <person name="Ghai R."/>
            <person name="Kavagutti S V."/>
        </authorList>
    </citation>
    <scope>NUCLEOTIDE SEQUENCE</scope>
</reference>
<organism evidence="1">
    <name type="scientific">uncultured Caudovirales phage</name>
    <dbReference type="NCBI Taxonomy" id="2100421"/>
    <lineage>
        <taxon>Viruses</taxon>
        <taxon>Duplodnaviria</taxon>
        <taxon>Heunggongvirae</taxon>
        <taxon>Uroviricota</taxon>
        <taxon>Caudoviricetes</taxon>
        <taxon>Peduoviridae</taxon>
        <taxon>Maltschvirus</taxon>
        <taxon>Maltschvirus maltsch</taxon>
    </lineage>
</organism>
<dbReference type="EMBL" id="LR796331">
    <property type="protein sequence ID" value="CAB4137622.1"/>
    <property type="molecule type" value="Genomic_DNA"/>
</dbReference>